<evidence type="ECO:0000259" key="2">
    <source>
        <dbReference type="Pfam" id="PF02668"/>
    </source>
</evidence>
<keyword evidence="3" id="KW-0223">Dioxygenase</keyword>
<evidence type="ECO:0000313" key="4">
    <source>
        <dbReference type="Proteomes" id="UP000249819"/>
    </source>
</evidence>
<proteinExistence type="predicted"/>
<keyword evidence="4" id="KW-1185">Reference proteome</keyword>
<gene>
    <name evidence="3" type="ORF">CLV59_107332</name>
</gene>
<dbReference type="AlphaFoldDB" id="A0A327VQI9"/>
<evidence type="ECO:0000313" key="3">
    <source>
        <dbReference type="EMBL" id="RAJ77565.1"/>
    </source>
</evidence>
<protein>
    <submittedName>
        <fullName evidence="3">TfdA family taurine catabolism dioxygenase TauD</fullName>
    </submittedName>
</protein>
<name>A0A327VQI9_9BACT</name>
<accession>A0A327VQI9</accession>
<organism evidence="3 4">
    <name type="scientific">Chitinophaga dinghuensis</name>
    <dbReference type="NCBI Taxonomy" id="1539050"/>
    <lineage>
        <taxon>Bacteria</taxon>
        <taxon>Pseudomonadati</taxon>
        <taxon>Bacteroidota</taxon>
        <taxon>Chitinophagia</taxon>
        <taxon>Chitinophagales</taxon>
        <taxon>Chitinophagaceae</taxon>
        <taxon>Chitinophaga</taxon>
    </lineage>
</organism>
<dbReference type="Pfam" id="PF02668">
    <property type="entry name" value="TauD"/>
    <property type="match status" value="1"/>
</dbReference>
<evidence type="ECO:0000256" key="1">
    <source>
        <dbReference type="ARBA" id="ARBA00023002"/>
    </source>
</evidence>
<dbReference type="Proteomes" id="UP000249819">
    <property type="component" value="Unassembled WGS sequence"/>
</dbReference>
<dbReference type="SUPFAM" id="SSF51197">
    <property type="entry name" value="Clavaminate synthase-like"/>
    <property type="match status" value="1"/>
</dbReference>
<dbReference type="OrthoDB" id="979809at2"/>
<dbReference type="InterPro" id="IPR003819">
    <property type="entry name" value="TauD/TfdA-like"/>
</dbReference>
<sequence length="229" mass="25980">MQATTLNKDLSTFAADEAEILQAITGPLEDQGYAVANIGDISPDTLLSIAYFFGEVIPIGRGNDHITVIHTTSNVGSKNVPLHNDKSYWRIPPKYLILYCRESSGFENNHMHVSDIHGAFEKLSEEEKQSLIDKNLDIFHPSNRSSGKLKGKLVNYLNGDVFYRLRSDTIEKDWEAFNHWDQLVIDNLIEVPFNPGTLLIMDNWKFAHGRRLTSVETGYSRTINRVLIM</sequence>
<dbReference type="InterPro" id="IPR042098">
    <property type="entry name" value="TauD-like_sf"/>
</dbReference>
<dbReference type="GO" id="GO:0016706">
    <property type="term" value="F:2-oxoglutarate-dependent dioxygenase activity"/>
    <property type="evidence" value="ECO:0007669"/>
    <property type="project" value="UniProtKB-ARBA"/>
</dbReference>
<comment type="caution">
    <text evidence="3">The sequence shown here is derived from an EMBL/GenBank/DDBJ whole genome shotgun (WGS) entry which is preliminary data.</text>
</comment>
<reference evidence="3 4" key="1">
    <citation type="submission" date="2018-06" db="EMBL/GenBank/DDBJ databases">
        <title>Genomic Encyclopedia of Archaeal and Bacterial Type Strains, Phase II (KMG-II): from individual species to whole genera.</title>
        <authorList>
            <person name="Goeker M."/>
        </authorList>
    </citation>
    <scope>NUCLEOTIDE SEQUENCE [LARGE SCALE GENOMIC DNA]</scope>
    <source>
        <strain evidence="3 4">DSM 29821</strain>
    </source>
</reference>
<keyword evidence="1" id="KW-0560">Oxidoreductase</keyword>
<feature type="domain" description="TauD/TfdA-like" evidence="2">
    <location>
        <begin position="9"/>
        <end position="171"/>
    </location>
</feature>
<dbReference type="RefSeq" id="WP_111594144.1">
    <property type="nucleotide sequence ID" value="NZ_QLMA01000007.1"/>
</dbReference>
<dbReference type="EMBL" id="QLMA01000007">
    <property type="protein sequence ID" value="RAJ77565.1"/>
    <property type="molecule type" value="Genomic_DNA"/>
</dbReference>
<dbReference type="Gene3D" id="3.60.130.10">
    <property type="entry name" value="Clavaminate synthase-like"/>
    <property type="match status" value="1"/>
</dbReference>